<organism evidence="3 4">
    <name type="scientific">Alteromonas arenosi</name>
    <dbReference type="NCBI Taxonomy" id="3055817"/>
    <lineage>
        <taxon>Bacteria</taxon>
        <taxon>Pseudomonadati</taxon>
        <taxon>Pseudomonadota</taxon>
        <taxon>Gammaproteobacteria</taxon>
        <taxon>Alteromonadales</taxon>
        <taxon>Alteromonadaceae</taxon>
        <taxon>Alteromonas/Salinimonas group</taxon>
        <taxon>Alteromonas</taxon>
    </lineage>
</organism>
<evidence type="ECO:0000313" key="3">
    <source>
        <dbReference type="EMBL" id="MDM7860919.1"/>
    </source>
</evidence>
<dbReference type="Gene3D" id="3.40.50.1820">
    <property type="entry name" value="alpha/beta hydrolase"/>
    <property type="match status" value="1"/>
</dbReference>
<comment type="caution">
    <text evidence="3">The sequence shown here is derived from an EMBL/GenBank/DDBJ whole genome shotgun (WGS) entry which is preliminary data.</text>
</comment>
<keyword evidence="4" id="KW-1185">Reference proteome</keyword>
<dbReference type="SUPFAM" id="SSF53474">
    <property type="entry name" value="alpha/beta-Hydrolases"/>
    <property type="match status" value="1"/>
</dbReference>
<evidence type="ECO:0000256" key="1">
    <source>
        <dbReference type="ARBA" id="ARBA00022801"/>
    </source>
</evidence>
<proteinExistence type="predicted"/>
<dbReference type="EMBL" id="JAUCBP010000007">
    <property type="protein sequence ID" value="MDM7860919.1"/>
    <property type="molecule type" value="Genomic_DNA"/>
</dbReference>
<dbReference type="InterPro" id="IPR029058">
    <property type="entry name" value="AB_hydrolase_fold"/>
</dbReference>
<reference evidence="3 4" key="1">
    <citation type="submission" date="2023-06" db="EMBL/GenBank/DDBJ databases">
        <title>Alteromonas sp. ASW11-36 isolated from intertidal sand.</title>
        <authorList>
            <person name="Li Y."/>
        </authorList>
    </citation>
    <scope>NUCLEOTIDE SEQUENCE [LARGE SCALE GENOMIC DNA]</scope>
    <source>
        <strain evidence="3 4">ASW11-36</strain>
    </source>
</reference>
<gene>
    <name evidence="3" type="ORF">QTP81_09955</name>
</gene>
<dbReference type="Proteomes" id="UP001234343">
    <property type="component" value="Unassembled WGS sequence"/>
</dbReference>
<dbReference type="InterPro" id="IPR000073">
    <property type="entry name" value="AB_hydrolase_1"/>
</dbReference>
<evidence type="ECO:0000313" key="4">
    <source>
        <dbReference type="Proteomes" id="UP001234343"/>
    </source>
</evidence>
<dbReference type="GO" id="GO:0016787">
    <property type="term" value="F:hydrolase activity"/>
    <property type="evidence" value="ECO:0007669"/>
    <property type="project" value="UniProtKB-KW"/>
</dbReference>
<accession>A0ABT7SXJ6</accession>
<feature type="domain" description="AB hydrolase-1" evidence="2">
    <location>
        <begin position="17"/>
        <end position="245"/>
    </location>
</feature>
<keyword evidence="1 3" id="KW-0378">Hydrolase</keyword>
<protein>
    <submittedName>
        <fullName evidence="3">Alpha/beta fold hydrolase</fullName>
    </submittedName>
</protein>
<name>A0ABT7SXJ6_9ALTE</name>
<sequence length="261" mass="29349">MLHYEVRKTARDSEAKPWLVLIHGLFGSLDNLNGIARSLANDVNCVLVDLPNHGLSKTIELIDYPDINQGLVNMLAELRLARAHFLGHSLGGKAAMYFALHNQAACESLIVADIAPVSYPHRHQAVFEGLQNVDLASVTSRRDALKQLSEHVKEPPTQQFLLKSLYQHEDSWQWRFRVDEIIASYPALIDWPSIDEQFTNPTLFIVGGDSDYVTPDHQATIRSLFPNVKAKVIHGTGHWLHAEKPTAFNKIVKDHIQKLSV</sequence>
<dbReference type="Pfam" id="PF00561">
    <property type="entry name" value="Abhydrolase_1"/>
    <property type="match status" value="1"/>
</dbReference>
<dbReference type="PANTHER" id="PTHR46118:SF4">
    <property type="entry name" value="PROTEIN ABHD11"/>
    <property type="match status" value="1"/>
</dbReference>
<dbReference type="RefSeq" id="WP_289365204.1">
    <property type="nucleotide sequence ID" value="NZ_JAUCBP010000007.1"/>
</dbReference>
<dbReference type="PANTHER" id="PTHR46118">
    <property type="entry name" value="PROTEIN ABHD11"/>
    <property type="match status" value="1"/>
</dbReference>
<evidence type="ECO:0000259" key="2">
    <source>
        <dbReference type="Pfam" id="PF00561"/>
    </source>
</evidence>